<evidence type="ECO:0000313" key="1">
    <source>
        <dbReference type="EMBL" id="CAF4182161.1"/>
    </source>
</evidence>
<dbReference type="EMBL" id="CAJOBA010045844">
    <property type="protein sequence ID" value="CAF4182161.1"/>
    <property type="molecule type" value="Genomic_DNA"/>
</dbReference>
<dbReference type="AlphaFoldDB" id="A0A8S2RV75"/>
<proteinExistence type="predicted"/>
<comment type="caution">
    <text evidence="1">The sequence shown here is derived from an EMBL/GenBank/DDBJ whole genome shotgun (WGS) entry which is preliminary data.</text>
</comment>
<feature type="non-terminal residue" evidence="1">
    <location>
        <position position="1"/>
    </location>
</feature>
<evidence type="ECO:0008006" key="3">
    <source>
        <dbReference type="Google" id="ProtNLM"/>
    </source>
</evidence>
<dbReference type="Gene3D" id="3.90.70.80">
    <property type="match status" value="1"/>
</dbReference>
<evidence type="ECO:0000313" key="2">
    <source>
        <dbReference type="Proteomes" id="UP000682733"/>
    </source>
</evidence>
<name>A0A8S2RV75_9BILA</name>
<dbReference type="Proteomes" id="UP000682733">
    <property type="component" value="Unassembled WGS sequence"/>
</dbReference>
<protein>
    <recommendedName>
        <fullName evidence="3">OTU domain-containing protein</fullName>
    </recommendedName>
</protein>
<accession>A0A8S2RV75</accession>
<sequence length="448" mass="51427">MASVTDNYEFPQNPQLLYDEEIHKPDTRARDLLENYTDILNRDSVPIEAETDGDCLYHSCRTFYPNVSIDEIRFRCIQELCLHDQYYTTTISNLGLDLVDDESVEDHVLRIINNGEYTSVLTLAALSSVFDRPIRSVYPNVNRDISGEEDGYYTLLNRTFESRQKPQNPSSALQVMWSGPKPERDRIWRTNHFQHQWSSSHEKTRSSITLNENEQELLQLPATTMDVLEQEENDENKPDSAAFLSRQTFLDAANVIQQVISVSPQVIDSQPPKVITKASTFIIKNSEENKQSVGKDGCGVWLQDRSETTSFVLCNNKSYQIVRRGKKGKFIIMKELVGIIYPILLKKIVLLHLKGINVYSPLRGLYLFIQFSSRIYATNKSDPPLRRMICYTTKHEENNVESIPIFVQYVWPRKNPSVQKLSLKPHGNASKIARPFTSTVPTVLSSLR</sequence>
<gene>
    <name evidence="1" type="ORF">TMI583_LOCUS32607</name>
</gene>
<reference evidence="1" key="1">
    <citation type="submission" date="2021-02" db="EMBL/GenBank/DDBJ databases">
        <authorList>
            <person name="Nowell W R."/>
        </authorList>
    </citation>
    <scope>NUCLEOTIDE SEQUENCE</scope>
</reference>
<organism evidence="1 2">
    <name type="scientific">Didymodactylos carnosus</name>
    <dbReference type="NCBI Taxonomy" id="1234261"/>
    <lineage>
        <taxon>Eukaryota</taxon>
        <taxon>Metazoa</taxon>
        <taxon>Spiralia</taxon>
        <taxon>Gnathifera</taxon>
        <taxon>Rotifera</taxon>
        <taxon>Eurotatoria</taxon>
        <taxon>Bdelloidea</taxon>
        <taxon>Philodinida</taxon>
        <taxon>Philodinidae</taxon>
        <taxon>Didymodactylos</taxon>
    </lineage>
</organism>